<sequence>MTRHEVHRAAVKWASRFFNLTAVSNRTGYHAKGADGARYRIHGRQRHEWQGASGYHTEFTLPSDKPFEWAVLVEFDESDRVEAACKLSRADVRRIGKTYANHTTKVSILPMLRPDHAAQLKGKMIYP</sequence>
<name>X1HW16_9ZZZZ</name>
<organism evidence="1">
    <name type="scientific">marine sediment metagenome</name>
    <dbReference type="NCBI Taxonomy" id="412755"/>
    <lineage>
        <taxon>unclassified sequences</taxon>
        <taxon>metagenomes</taxon>
        <taxon>ecological metagenomes</taxon>
    </lineage>
</organism>
<dbReference type="AlphaFoldDB" id="X1HW16"/>
<gene>
    <name evidence="1" type="ORF">S03H2_51591</name>
</gene>
<reference evidence="1" key="1">
    <citation type="journal article" date="2014" name="Front. Microbiol.">
        <title>High frequency of phylogenetically diverse reductive dehalogenase-homologous genes in deep subseafloor sedimentary metagenomes.</title>
        <authorList>
            <person name="Kawai M."/>
            <person name="Futagami T."/>
            <person name="Toyoda A."/>
            <person name="Takaki Y."/>
            <person name="Nishi S."/>
            <person name="Hori S."/>
            <person name="Arai W."/>
            <person name="Tsubouchi T."/>
            <person name="Morono Y."/>
            <person name="Uchiyama I."/>
            <person name="Ito T."/>
            <person name="Fujiyama A."/>
            <person name="Inagaki F."/>
            <person name="Takami H."/>
        </authorList>
    </citation>
    <scope>NUCLEOTIDE SEQUENCE</scope>
    <source>
        <strain evidence="1">Expedition CK06-06</strain>
    </source>
</reference>
<accession>X1HW16</accession>
<comment type="caution">
    <text evidence="1">The sequence shown here is derived from an EMBL/GenBank/DDBJ whole genome shotgun (WGS) entry which is preliminary data.</text>
</comment>
<proteinExistence type="predicted"/>
<protein>
    <submittedName>
        <fullName evidence="1">Uncharacterized protein</fullName>
    </submittedName>
</protein>
<evidence type="ECO:0000313" key="1">
    <source>
        <dbReference type="EMBL" id="GAH74361.1"/>
    </source>
</evidence>
<dbReference type="EMBL" id="BARU01032738">
    <property type="protein sequence ID" value="GAH74361.1"/>
    <property type="molecule type" value="Genomic_DNA"/>
</dbReference>